<dbReference type="PROSITE" id="PS50102">
    <property type="entry name" value="RRM"/>
    <property type="match status" value="2"/>
</dbReference>
<dbReference type="OrthoDB" id="1875751at2759"/>
<dbReference type="EMBL" id="JABCRI010000012">
    <property type="protein sequence ID" value="KAF8396280.1"/>
    <property type="molecule type" value="Genomic_DNA"/>
</dbReference>
<feature type="domain" description="RRM" evidence="4">
    <location>
        <begin position="132"/>
        <end position="209"/>
    </location>
</feature>
<dbReference type="PANTHER" id="PTHR48024">
    <property type="entry name" value="GEO13361P1-RELATED"/>
    <property type="match status" value="1"/>
</dbReference>
<evidence type="ECO:0000256" key="2">
    <source>
        <dbReference type="PROSITE-ProRule" id="PRU00176"/>
    </source>
</evidence>
<dbReference type="InterPro" id="IPR035979">
    <property type="entry name" value="RBD_domain_sf"/>
</dbReference>
<evidence type="ECO:0000313" key="6">
    <source>
        <dbReference type="Proteomes" id="UP000655225"/>
    </source>
</evidence>
<name>A0A834YYP2_TETSI</name>
<dbReference type="SUPFAM" id="SSF54928">
    <property type="entry name" value="RNA-binding domain, RBD"/>
    <property type="match status" value="1"/>
</dbReference>
<keyword evidence="1 2" id="KW-0694">RNA-binding</keyword>
<comment type="caution">
    <text evidence="5">The sequence shown here is derived from an EMBL/GenBank/DDBJ whole genome shotgun (WGS) entry which is preliminary data.</text>
</comment>
<feature type="compositionally biased region" description="Acidic residues" evidence="3">
    <location>
        <begin position="26"/>
        <end position="83"/>
    </location>
</feature>
<dbReference type="SMART" id="SM00360">
    <property type="entry name" value="RRM"/>
    <property type="match status" value="2"/>
</dbReference>
<dbReference type="OMA" id="GHSINCK"/>
<dbReference type="InterPro" id="IPR050886">
    <property type="entry name" value="RNA-binding_reg"/>
</dbReference>
<dbReference type="InterPro" id="IPR000504">
    <property type="entry name" value="RRM_dom"/>
</dbReference>
<dbReference type="GO" id="GO:0003723">
    <property type="term" value="F:RNA binding"/>
    <property type="evidence" value="ECO:0007669"/>
    <property type="project" value="UniProtKB-UniRule"/>
</dbReference>
<feature type="domain" description="RRM" evidence="4">
    <location>
        <begin position="223"/>
        <end position="300"/>
    </location>
</feature>
<dbReference type="InterPro" id="IPR012677">
    <property type="entry name" value="Nucleotide-bd_a/b_plait_sf"/>
</dbReference>
<dbReference type="Gene3D" id="3.30.70.330">
    <property type="match status" value="2"/>
</dbReference>
<proteinExistence type="predicted"/>
<reference evidence="5 6" key="1">
    <citation type="submission" date="2020-04" db="EMBL/GenBank/DDBJ databases">
        <title>Plant Genome Project.</title>
        <authorList>
            <person name="Zhang R.-G."/>
        </authorList>
    </citation>
    <scope>NUCLEOTIDE SEQUENCE [LARGE SCALE GENOMIC DNA]</scope>
    <source>
        <strain evidence="5">YNK0</strain>
        <tissue evidence="5">Leaf</tissue>
    </source>
</reference>
<evidence type="ECO:0000256" key="3">
    <source>
        <dbReference type="SAM" id="MobiDB-lite"/>
    </source>
</evidence>
<evidence type="ECO:0000256" key="1">
    <source>
        <dbReference type="ARBA" id="ARBA00022884"/>
    </source>
</evidence>
<dbReference type="PANTHER" id="PTHR48024:SF9">
    <property type="entry name" value="UBP1-ASSOCIATED PROTEINS 1A-RELATED"/>
    <property type="match status" value="1"/>
</dbReference>
<accession>A0A834YYP2</accession>
<dbReference type="GO" id="GO:0005634">
    <property type="term" value="C:nucleus"/>
    <property type="evidence" value="ECO:0007669"/>
    <property type="project" value="TreeGrafter"/>
</dbReference>
<dbReference type="Pfam" id="PF00076">
    <property type="entry name" value="RRM_1"/>
    <property type="match status" value="2"/>
</dbReference>
<gene>
    <name evidence="5" type="ORF">HHK36_017895</name>
</gene>
<sequence length="453" mass="48642">MEKKRKPAPIEEQASSEGEQLKIEEPFDESEEESDDDSHEENGEESSSEEEEESDEEESEESDEEESEKGEEEAESESGEEEDQASKREIIRKLLEPFEKDQLIEIYKEVALKDSSIIARISQSAESDPHHRKIFIHGFGSEASNETIISTFKQYGELEECNVVTDKITGKSKGYGFLLFKTGAGARKALKKPQKIIGNRMIACQFASFGPVPNHPVPDPIGRKILVANVGAYFNPDKLRAFFANFGEIDEGPLGYDQVTGKFKGFAIFVYRTTDGCKKALEEPIKMFQGCQLQCQRAIEGLQTNKIDTGLEAGLGANEQALTCATSLNPGMVSQNINSAAPVGQNVGIGVQNPVLETSLNQVGLTPPVASGLSSSVDRSGTTSPLGLSAGFGGQPGINGISPSVIGSGSHGALQGLGAYESSLGQSSALEAAESRSQSGIGSIGTLPSFYRR</sequence>
<feature type="region of interest" description="Disordered" evidence="3">
    <location>
        <begin position="1"/>
        <end position="87"/>
    </location>
</feature>
<evidence type="ECO:0000313" key="5">
    <source>
        <dbReference type="EMBL" id="KAF8396280.1"/>
    </source>
</evidence>
<dbReference type="Proteomes" id="UP000655225">
    <property type="component" value="Unassembled WGS sequence"/>
</dbReference>
<evidence type="ECO:0000259" key="4">
    <source>
        <dbReference type="PROSITE" id="PS50102"/>
    </source>
</evidence>
<protein>
    <recommendedName>
        <fullName evidence="4">RRM domain-containing protein</fullName>
    </recommendedName>
</protein>
<dbReference type="AlphaFoldDB" id="A0A834YYP2"/>
<organism evidence="5 6">
    <name type="scientific">Tetracentron sinense</name>
    <name type="common">Spur-leaf</name>
    <dbReference type="NCBI Taxonomy" id="13715"/>
    <lineage>
        <taxon>Eukaryota</taxon>
        <taxon>Viridiplantae</taxon>
        <taxon>Streptophyta</taxon>
        <taxon>Embryophyta</taxon>
        <taxon>Tracheophyta</taxon>
        <taxon>Spermatophyta</taxon>
        <taxon>Magnoliopsida</taxon>
        <taxon>Trochodendrales</taxon>
        <taxon>Trochodendraceae</taxon>
        <taxon>Tetracentron</taxon>
    </lineage>
</organism>
<keyword evidence="6" id="KW-1185">Reference proteome</keyword>